<name>A0A319DKE8_9EURO</name>
<protein>
    <submittedName>
        <fullName evidence="1">Uncharacterized protein</fullName>
    </submittedName>
</protein>
<dbReference type="EMBL" id="KZ825816">
    <property type="protein sequence ID" value="PYH98016.1"/>
    <property type="molecule type" value="Genomic_DNA"/>
</dbReference>
<dbReference type="OrthoDB" id="8062037at2759"/>
<dbReference type="STRING" id="1448320.A0A319DKE8"/>
<reference evidence="1 2" key="1">
    <citation type="submission" date="2018-02" db="EMBL/GenBank/DDBJ databases">
        <title>The genomes of Aspergillus section Nigri reveals drivers in fungal speciation.</title>
        <authorList>
            <consortium name="DOE Joint Genome Institute"/>
            <person name="Vesth T.C."/>
            <person name="Nybo J."/>
            <person name="Theobald S."/>
            <person name="Brandl J."/>
            <person name="Frisvad J.C."/>
            <person name="Nielsen K.F."/>
            <person name="Lyhne E.K."/>
            <person name="Kogle M.E."/>
            <person name="Kuo A."/>
            <person name="Riley R."/>
            <person name="Clum A."/>
            <person name="Nolan M."/>
            <person name="Lipzen A."/>
            <person name="Salamov A."/>
            <person name="Henrissat B."/>
            <person name="Wiebenga A."/>
            <person name="De vries R.P."/>
            <person name="Grigoriev I.V."/>
            <person name="Mortensen U.H."/>
            <person name="Andersen M.R."/>
            <person name="Baker S.E."/>
        </authorList>
    </citation>
    <scope>NUCLEOTIDE SEQUENCE [LARGE SCALE GENOMIC DNA]</scope>
    <source>
        <strain evidence="1 2">CBS 707.79</strain>
    </source>
</reference>
<evidence type="ECO:0000313" key="1">
    <source>
        <dbReference type="EMBL" id="PYH98016.1"/>
    </source>
</evidence>
<accession>A0A319DKE8</accession>
<dbReference type="Proteomes" id="UP000247810">
    <property type="component" value="Unassembled WGS sequence"/>
</dbReference>
<keyword evidence="2" id="KW-1185">Reference proteome</keyword>
<dbReference type="AlphaFoldDB" id="A0A319DKE8"/>
<proteinExistence type="predicted"/>
<sequence length="144" mass="16725">MSSSSQNHDHLHLTEIFHLYPEEEPFCVGHASSSGHRCRQPTNAKNRHTACTLLEKGTAMLRKGQGVDKLLRDLAPLVLCNRWHQDQADHFINVWTGQNKRRQYKQQQYTSENWKCSCSISGCTPHDPQLQFQINCEFWHHGFP</sequence>
<gene>
    <name evidence="1" type="ORF">BO71DRAFT_480753</name>
</gene>
<dbReference type="VEuPathDB" id="FungiDB:BO71DRAFT_480753"/>
<organism evidence="1 2">
    <name type="scientific">Aspergillus ellipticus CBS 707.79</name>
    <dbReference type="NCBI Taxonomy" id="1448320"/>
    <lineage>
        <taxon>Eukaryota</taxon>
        <taxon>Fungi</taxon>
        <taxon>Dikarya</taxon>
        <taxon>Ascomycota</taxon>
        <taxon>Pezizomycotina</taxon>
        <taxon>Eurotiomycetes</taxon>
        <taxon>Eurotiomycetidae</taxon>
        <taxon>Eurotiales</taxon>
        <taxon>Aspergillaceae</taxon>
        <taxon>Aspergillus</taxon>
        <taxon>Aspergillus subgen. Circumdati</taxon>
    </lineage>
</organism>
<evidence type="ECO:0000313" key="2">
    <source>
        <dbReference type="Proteomes" id="UP000247810"/>
    </source>
</evidence>